<dbReference type="Pfam" id="PF01436">
    <property type="entry name" value="NHL"/>
    <property type="match status" value="5"/>
</dbReference>
<evidence type="ECO:0000256" key="6">
    <source>
        <dbReference type="PROSITE-ProRule" id="PRU00504"/>
    </source>
</evidence>
<feature type="region of interest" description="Disordered" evidence="7">
    <location>
        <begin position="367"/>
        <end position="395"/>
    </location>
</feature>
<dbReference type="KEGG" id="osn:115216436"/>
<dbReference type="RefSeq" id="XP_029641631.1">
    <property type="nucleotide sequence ID" value="XM_029785771.2"/>
</dbReference>
<evidence type="ECO:0000259" key="8">
    <source>
        <dbReference type="PROSITE" id="PS50089"/>
    </source>
</evidence>
<evidence type="ECO:0000259" key="9">
    <source>
        <dbReference type="PROSITE" id="PS50119"/>
    </source>
</evidence>
<feature type="repeat" description="NHL" evidence="6">
    <location>
        <begin position="947"/>
        <end position="990"/>
    </location>
</feature>
<feature type="repeat" description="NHL" evidence="6">
    <location>
        <begin position="852"/>
        <end position="895"/>
    </location>
</feature>
<dbReference type="InterPro" id="IPR001841">
    <property type="entry name" value="Znf_RING"/>
</dbReference>
<feature type="domain" description="RING-type" evidence="8">
    <location>
        <begin position="17"/>
        <end position="59"/>
    </location>
</feature>
<dbReference type="PROSITE" id="PS50089">
    <property type="entry name" value="ZF_RING_2"/>
    <property type="match status" value="1"/>
</dbReference>
<feature type="repeat" description="NHL" evidence="6">
    <location>
        <begin position="908"/>
        <end position="943"/>
    </location>
</feature>
<evidence type="ECO:0000256" key="1">
    <source>
        <dbReference type="ARBA" id="ARBA00022723"/>
    </source>
</evidence>
<dbReference type="SUPFAM" id="SSF101898">
    <property type="entry name" value="NHL repeat"/>
    <property type="match status" value="1"/>
</dbReference>
<dbReference type="InterPro" id="IPR001258">
    <property type="entry name" value="NHL_repeat"/>
</dbReference>
<evidence type="ECO:0000313" key="10">
    <source>
        <dbReference type="Proteomes" id="UP000515154"/>
    </source>
</evidence>
<feature type="compositionally biased region" description="Basic and acidic residues" evidence="7">
    <location>
        <begin position="534"/>
        <end position="554"/>
    </location>
</feature>
<protein>
    <submittedName>
        <fullName evidence="11 12">RING finger protein nhl-1-like</fullName>
    </submittedName>
</protein>
<feature type="repeat" description="NHL" evidence="6">
    <location>
        <begin position="759"/>
        <end position="801"/>
    </location>
</feature>
<feature type="compositionally biased region" description="Basic and acidic residues" evidence="7">
    <location>
        <begin position="459"/>
        <end position="471"/>
    </location>
</feature>
<dbReference type="RefSeq" id="XP_036362823.1">
    <property type="nucleotide sequence ID" value="XM_036506930.1"/>
</dbReference>
<proteinExistence type="predicted"/>
<dbReference type="PANTHER" id="PTHR24104">
    <property type="entry name" value="E3 UBIQUITIN-PROTEIN LIGASE NHLRC1-RELATED"/>
    <property type="match status" value="1"/>
</dbReference>
<gene>
    <name evidence="11 12" type="primary">LOC115216436</name>
</gene>
<dbReference type="PROSITE" id="PS51125">
    <property type="entry name" value="NHL"/>
    <property type="match status" value="6"/>
</dbReference>
<feature type="compositionally biased region" description="Low complexity" evidence="7">
    <location>
        <begin position="106"/>
        <end position="132"/>
    </location>
</feature>
<dbReference type="InterPro" id="IPR011042">
    <property type="entry name" value="6-blade_b-propeller_TolB-like"/>
</dbReference>
<dbReference type="PANTHER" id="PTHR24104:SF47">
    <property type="entry name" value="E3 UBIQUITIN-PROTEIN LIGASE NHLRC1"/>
    <property type="match status" value="1"/>
</dbReference>
<feature type="compositionally biased region" description="Basic and acidic residues" evidence="7">
    <location>
        <begin position="487"/>
        <end position="498"/>
    </location>
</feature>
<dbReference type="CDD" id="cd14954">
    <property type="entry name" value="NHL_TRIM71_like"/>
    <property type="match status" value="1"/>
</dbReference>
<dbReference type="GO" id="GO:0000209">
    <property type="term" value="P:protein polyubiquitination"/>
    <property type="evidence" value="ECO:0007669"/>
    <property type="project" value="TreeGrafter"/>
</dbReference>
<evidence type="ECO:0000313" key="11">
    <source>
        <dbReference type="RefSeq" id="XP_029641631.1"/>
    </source>
</evidence>
<dbReference type="CDD" id="cd16524">
    <property type="entry name" value="RING-HC_NHL-1-like"/>
    <property type="match status" value="1"/>
</dbReference>
<dbReference type="Gene3D" id="3.30.40.10">
    <property type="entry name" value="Zinc/RING finger domain, C3HC4 (zinc finger)"/>
    <property type="match status" value="1"/>
</dbReference>
<dbReference type="InterPro" id="IPR018957">
    <property type="entry name" value="Znf_C3HC4_RING-type"/>
</dbReference>
<feature type="repeat" description="NHL" evidence="6">
    <location>
        <begin position="805"/>
        <end position="848"/>
    </location>
</feature>
<dbReference type="SUPFAM" id="SSF57850">
    <property type="entry name" value="RING/U-box"/>
    <property type="match status" value="1"/>
</dbReference>
<evidence type="ECO:0000313" key="12">
    <source>
        <dbReference type="RefSeq" id="XP_036362823.1"/>
    </source>
</evidence>
<dbReference type="AlphaFoldDB" id="A0A6P7SUP8"/>
<evidence type="ECO:0000256" key="5">
    <source>
        <dbReference type="PROSITE-ProRule" id="PRU00024"/>
    </source>
</evidence>
<name>A0A6P7SUP8_9MOLL</name>
<accession>A0A6P7SUP8</accession>
<evidence type="ECO:0000256" key="2">
    <source>
        <dbReference type="ARBA" id="ARBA00022737"/>
    </source>
</evidence>
<evidence type="ECO:0000256" key="7">
    <source>
        <dbReference type="SAM" id="MobiDB-lite"/>
    </source>
</evidence>
<feature type="compositionally biased region" description="Polar residues" evidence="7">
    <location>
        <begin position="372"/>
        <end position="387"/>
    </location>
</feature>
<organism evidence="10 11">
    <name type="scientific">Octopus sinensis</name>
    <name type="common">East Asian common octopus</name>
    <dbReference type="NCBI Taxonomy" id="2607531"/>
    <lineage>
        <taxon>Eukaryota</taxon>
        <taxon>Metazoa</taxon>
        <taxon>Spiralia</taxon>
        <taxon>Lophotrochozoa</taxon>
        <taxon>Mollusca</taxon>
        <taxon>Cephalopoda</taxon>
        <taxon>Coleoidea</taxon>
        <taxon>Octopodiformes</taxon>
        <taxon>Octopoda</taxon>
        <taxon>Incirrata</taxon>
        <taxon>Octopodidae</taxon>
        <taxon>Octopus</taxon>
    </lineage>
</organism>
<evidence type="ECO:0000256" key="3">
    <source>
        <dbReference type="ARBA" id="ARBA00022771"/>
    </source>
</evidence>
<dbReference type="GO" id="GO:0043161">
    <property type="term" value="P:proteasome-mediated ubiquitin-dependent protein catabolic process"/>
    <property type="evidence" value="ECO:0007669"/>
    <property type="project" value="TreeGrafter"/>
</dbReference>
<feature type="domain" description="B box-type" evidence="9">
    <location>
        <begin position="138"/>
        <end position="181"/>
    </location>
</feature>
<dbReference type="Pfam" id="PF00097">
    <property type="entry name" value="zf-C3HC4"/>
    <property type="match status" value="1"/>
</dbReference>
<dbReference type="Proteomes" id="UP000515154">
    <property type="component" value="Linkage group LG10"/>
</dbReference>
<dbReference type="InterPro" id="IPR013083">
    <property type="entry name" value="Znf_RING/FYVE/PHD"/>
</dbReference>
<feature type="region of interest" description="Disordered" evidence="7">
    <location>
        <begin position="438"/>
        <end position="562"/>
    </location>
</feature>
<sequence>MTDLVYAAEQVQQLLRCAICLDRFRQPKLLPCQHTFCESPCLEGLVDYYTRRIKCPECRLEHRVPIAGTSGFPNNLTIISFLELPQQPSTATSLDTPSLAPAGSDVVSSTPQPTQVPSTPVDSTPSSLSLPVEPRVPSNHAMCSDCGRMTVLSTCSHCTELTCETCRHSHISNLKQDMSRQLQRIRRLLPNVSESLTSVEHRREQLQRMCNSVNDTVSETIDNYMRELKARHDYLLSEIDTFHYTELNALQTYQENLEMELTTIASFCDSTEPLLTQREDIEASNIDLPDIKRQLQEHISTLQNQSTLELPSARQLTLQADGSQLGPAINHFGELMVLLHSSPSSYLRNSILGPSDSIRGTNLREYNESRRQSLSGNGSSRTANDNASSSALSSNLSGSLLQESLKPAATQASSNPHNSFDIAYGAAGATASSAPLQNAALGPSGTSTLRDPASFSDNVFERDSKYSKESQRNQGDSSSSKTSSGSDENRGRYGKKQDTYGGAKSRTRTEYSSTPHAKNRSLFSNDDDDEYEDDGGRLLAERDPMGMRPPRDSHGSQNSHYDRYGASNELVLYEDNASAPLQRRSLPNSPILAHRNMEMNPVDLILPAALTWHPRSDISSRYNGFPRNPAGYYSQNTLPITFNWRDLCGYSEQMPRGQILDAPPHGNHKAISHSQSRHPDIEESSSSTDNGASVTASTRKRRSIPQSRFDNHGVADSSDDDDGDNSAGTPGPGHRHCKSASTLVTQARNNYRAKSRSWTRFGEHGNEESQFISPRGVAASEDDEIYVCDSSNHRVEVFDNTGIFLHSFGSYGQGNGQFDCVADVAVNQFGNIAVTDRYNNRIQLFDRHGCFQSVIGSAGHGDGELSYPWGIAWDNMGFLYTCDKDNNRIQVFQANGNFVRNFGGPGRGHPSKFDSPYYLAVSPDSLLYVSDCNNHRIQVFSFYGDFLFSFGHEGSNNGQFKYPKGISIDEQGFVLVADSGNNRMQVFRGDGTFYASFGSGGDQAHNFNGPEGVAAMNNSCIVVTDRDNHRVQLF</sequence>
<dbReference type="Gene3D" id="2.120.10.30">
    <property type="entry name" value="TolB, C-terminal domain"/>
    <property type="match status" value="3"/>
</dbReference>
<reference evidence="11 12" key="1">
    <citation type="submission" date="2025-08" db="UniProtKB">
        <authorList>
            <consortium name="RefSeq"/>
        </authorList>
    </citation>
    <scope>IDENTIFICATION</scope>
</reference>
<keyword evidence="2" id="KW-0677">Repeat</keyword>
<dbReference type="FunFam" id="2.120.10.30:FF:000037">
    <property type="entry name" value="Uncharacterized protein, isoform E"/>
    <property type="match status" value="1"/>
</dbReference>
<evidence type="ECO:0000256" key="4">
    <source>
        <dbReference type="ARBA" id="ARBA00022833"/>
    </source>
</evidence>
<keyword evidence="4" id="KW-0862">Zinc</keyword>
<keyword evidence="10" id="KW-1185">Reference proteome</keyword>
<dbReference type="PROSITE" id="PS50119">
    <property type="entry name" value="ZF_BBOX"/>
    <property type="match status" value="1"/>
</dbReference>
<dbReference type="InterPro" id="IPR050952">
    <property type="entry name" value="TRIM-NHL_E3_ligases"/>
</dbReference>
<keyword evidence="1" id="KW-0479">Metal-binding</keyword>
<feature type="repeat" description="NHL" evidence="6">
    <location>
        <begin position="996"/>
        <end position="1034"/>
    </location>
</feature>
<feature type="region of interest" description="Disordered" evidence="7">
    <location>
        <begin position="655"/>
        <end position="740"/>
    </location>
</feature>
<dbReference type="SMART" id="SM00184">
    <property type="entry name" value="RING"/>
    <property type="match status" value="1"/>
</dbReference>
<feature type="compositionally biased region" description="Polar residues" evidence="7">
    <location>
        <begin position="510"/>
        <end position="524"/>
    </location>
</feature>
<feature type="compositionally biased region" description="Low complexity" evidence="7">
    <location>
        <begin position="477"/>
        <end position="486"/>
    </location>
</feature>
<dbReference type="InterPro" id="IPR000315">
    <property type="entry name" value="Znf_B-box"/>
</dbReference>
<feature type="region of interest" description="Disordered" evidence="7">
    <location>
        <begin position="89"/>
        <end position="133"/>
    </location>
</feature>
<feature type="compositionally biased region" description="Polar residues" evidence="7">
    <location>
        <begin position="684"/>
        <end position="697"/>
    </location>
</feature>
<dbReference type="GO" id="GO:0008270">
    <property type="term" value="F:zinc ion binding"/>
    <property type="evidence" value="ECO:0007669"/>
    <property type="project" value="UniProtKB-KW"/>
</dbReference>
<dbReference type="GO" id="GO:0061630">
    <property type="term" value="F:ubiquitin protein ligase activity"/>
    <property type="evidence" value="ECO:0007669"/>
    <property type="project" value="TreeGrafter"/>
</dbReference>
<keyword evidence="3 5" id="KW-0863">Zinc-finger</keyword>